<feature type="transmembrane region" description="Helical" evidence="6">
    <location>
        <begin position="118"/>
        <end position="137"/>
    </location>
</feature>
<evidence type="ECO:0000256" key="2">
    <source>
        <dbReference type="ARBA" id="ARBA00022475"/>
    </source>
</evidence>
<dbReference type="Pfam" id="PF01943">
    <property type="entry name" value="Polysacc_synt"/>
    <property type="match status" value="1"/>
</dbReference>
<evidence type="ECO:0000256" key="4">
    <source>
        <dbReference type="ARBA" id="ARBA00022989"/>
    </source>
</evidence>
<feature type="transmembrane region" description="Helical" evidence="6">
    <location>
        <begin position="479"/>
        <end position="501"/>
    </location>
</feature>
<feature type="transmembrane region" description="Helical" evidence="6">
    <location>
        <begin position="415"/>
        <end position="434"/>
    </location>
</feature>
<dbReference type="AlphaFoldDB" id="A0A1X6WPA0"/>
<feature type="transmembrane region" description="Helical" evidence="6">
    <location>
        <begin position="232"/>
        <end position="252"/>
    </location>
</feature>
<feature type="transmembrane region" description="Helical" evidence="6">
    <location>
        <begin position="325"/>
        <end position="344"/>
    </location>
</feature>
<feature type="transmembrane region" description="Helical" evidence="6">
    <location>
        <begin position="188"/>
        <end position="207"/>
    </location>
</feature>
<dbReference type="RefSeq" id="WP_086951688.1">
    <property type="nucleotide sequence ID" value="NZ_FWFD01000012.1"/>
</dbReference>
<evidence type="ECO:0000256" key="3">
    <source>
        <dbReference type="ARBA" id="ARBA00022692"/>
    </source>
</evidence>
<feature type="transmembrane region" description="Helical" evidence="6">
    <location>
        <begin position="284"/>
        <end position="304"/>
    </location>
</feature>
<dbReference type="InterPro" id="IPR050833">
    <property type="entry name" value="Poly_Biosynth_Transport"/>
</dbReference>
<dbReference type="CDD" id="cd13124">
    <property type="entry name" value="MATE_SpoVB_like"/>
    <property type="match status" value="1"/>
</dbReference>
<accession>A0A1X6WPA0</accession>
<feature type="transmembrane region" description="Helical" evidence="6">
    <location>
        <begin position="12"/>
        <end position="31"/>
    </location>
</feature>
<feature type="transmembrane region" description="Helical" evidence="6">
    <location>
        <begin position="356"/>
        <end position="374"/>
    </location>
</feature>
<dbReference type="OrthoDB" id="9775950at2"/>
<keyword evidence="8" id="KW-1185">Reference proteome</keyword>
<evidence type="ECO:0000256" key="5">
    <source>
        <dbReference type="ARBA" id="ARBA00023136"/>
    </source>
</evidence>
<comment type="subcellular location">
    <subcellularLocation>
        <location evidence="1">Cell membrane</location>
        <topology evidence="1">Multi-pass membrane protein</topology>
    </subcellularLocation>
</comment>
<gene>
    <name evidence="7" type="ORF">FM121_08190</name>
</gene>
<feature type="transmembrane region" description="Helical" evidence="6">
    <location>
        <begin position="158"/>
        <end position="176"/>
    </location>
</feature>
<keyword evidence="4 6" id="KW-1133">Transmembrane helix</keyword>
<keyword evidence="5 6" id="KW-0472">Membrane</keyword>
<organism evidence="7 8">
    <name type="scientific">Vagococcus fluvialis bH819</name>
    <dbReference type="NCBI Taxonomy" id="1255619"/>
    <lineage>
        <taxon>Bacteria</taxon>
        <taxon>Bacillati</taxon>
        <taxon>Bacillota</taxon>
        <taxon>Bacilli</taxon>
        <taxon>Lactobacillales</taxon>
        <taxon>Enterococcaceae</taxon>
        <taxon>Vagococcus</taxon>
    </lineage>
</organism>
<name>A0A1X6WPA0_9ENTE</name>
<feature type="transmembrane region" description="Helical" evidence="6">
    <location>
        <begin position="51"/>
        <end position="73"/>
    </location>
</feature>
<proteinExistence type="predicted"/>
<dbReference type="GO" id="GO:0005886">
    <property type="term" value="C:plasma membrane"/>
    <property type="evidence" value="ECO:0007669"/>
    <property type="project" value="UniProtKB-SubCell"/>
</dbReference>
<dbReference type="Proteomes" id="UP000195918">
    <property type="component" value="Unassembled WGS sequence"/>
</dbReference>
<keyword evidence="3 6" id="KW-0812">Transmembrane</keyword>
<feature type="transmembrane region" description="Helical" evidence="6">
    <location>
        <begin position="85"/>
        <end position="106"/>
    </location>
</feature>
<evidence type="ECO:0000256" key="6">
    <source>
        <dbReference type="SAM" id="Phobius"/>
    </source>
</evidence>
<dbReference type="InterPro" id="IPR002797">
    <property type="entry name" value="Polysacc_synth"/>
</dbReference>
<reference evidence="8" key="1">
    <citation type="submission" date="2017-02" db="EMBL/GenBank/DDBJ databases">
        <authorList>
            <person name="Dridi B."/>
        </authorList>
    </citation>
    <scope>NUCLEOTIDE SEQUENCE [LARGE SCALE GENOMIC DNA]</scope>
    <source>
        <strain evidence="8">bH819</strain>
    </source>
</reference>
<evidence type="ECO:0000256" key="1">
    <source>
        <dbReference type="ARBA" id="ARBA00004651"/>
    </source>
</evidence>
<dbReference type="EMBL" id="FWFD01000012">
    <property type="protein sequence ID" value="SLM86052.1"/>
    <property type="molecule type" value="Genomic_DNA"/>
</dbReference>
<evidence type="ECO:0000313" key="8">
    <source>
        <dbReference type="Proteomes" id="UP000195918"/>
    </source>
</evidence>
<feature type="transmembrane region" description="Helical" evidence="6">
    <location>
        <begin position="446"/>
        <end position="467"/>
    </location>
</feature>
<protein>
    <submittedName>
        <fullName evidence="7">Stage V sporulation protein Low temperature requirement B protein</fullName>
    </submittedName>
</protein>
<dbReference type="PANTHER" id="PTHR30250">
    <property type="entry name" value="PST FAMILY PREDICTED COLANIC ACID TRANSPORTER"/>
    <property type="match status" value="1"/>
</dbReference>
<keyword evidence="2" id="KW-1003">Cell membrane</keyword>
<sequence>MGDKTIEKSMMQGAVVLIVTSFIVKILSAVYRVPFQNLVGDEGFYVYQQVYPIYGIAMTLSLSGLPVYLSKLLAAKETQEEQAKVINYFFLTVSVLSLIGFVILYFGSTLLANAMGDLSLAPLIKMVSLIFLLVPFLSTYRGFYQGQMEMKPTAFSQLLEQGSRVTVILVAGYLFMVNEWSVYKMGTIATGGALIGGISALAILYFYGRKNKNAPKISRSELKGIAHFSKRLIIEGGTLCFFSAYLVIFQLVDSFTVKQYLVFNGFDETSAKVAKGVFDRGQPLVQLGLVVAVSMTATFLPTLTKYYVTRQKEKYQETVQSYLKVSAAIASAASVGLALVLPYTNKALFSDNSGETALVLFMFSIFFVSMIQSYQTIYQSQSLMRYQFVAALMGLFTKIIFTPTLTYYFNTEGASISTILGLGVCFLVLHCYLIRQQNKIRLSKQYIVKLLISLTSMSSLLIVYRLVLEQLSWLEYGRLGSLMLTLIGVAVGFTIYMACVIQSRLFTKSEWEMLPFGKKVINYFY</sequence>
<dbReference type="InterPro" id="IPR024923">
    <property type="entry name" value="PG_synth_SpoVB"/>
</dbReference>
<dbReference type="PANTHER" id="PTHR30250:SF29">
    <property type="entry name" value="POLYSACCHARIDE BIOSYNTHESIS PROTEIN C-TERMINAL DOMAIN-CONTAINING PROTEIN"/>
    <property type="match status" value="1"/>
</dbReference>
<feature type="transmembrane region" description="Helical" evidence="6">
    <location>
        <begin position="386"/>
        <end position="409"/>
    </location>
</feature>
<evidence type="ECO:0000313" key="7">
    <source>
        <dbReference type="EMBL" id="SLM86052.1"/>
    </source>
</evidence>